<evidence type="ECO:0000256" key="1">
    <source>
        <dbReference type="SAM" id="SignalP"/>
    </source>
</evidence>
<evidence type="ECO:0000313" key="4">
    <source>
        <dbReference type="EMBL" id="PIZ15288.1"/>
    </source>
</evidence>
<organism evidence="4 5">
    <name type="scientific">Candidatus Desantisbacteria bacterium CG_4_10_14_0_8_um_filter_48_22</name>
    <dbReference type="NCBI Taxonomy" id="1974543"/>
    <lineage>
        <taxon>Bacteria</taxon>
        <taxon>Candidatus Desantisiibacteriota</taxon>
    </lineage>
</organism>
<reference evidence="5" key="1">
    <citation type="submission" date="2017-09" db="EMBL/GenBank/DDBJ databases">
        <title>Depth-based differentiation of microbial function through sediment-hosted aquifers and enrichment of novel symbionts in the deep terrestrial subsurface.</title>
        <authorList>
            <person name="Probst A.J."/>
            <person name="Ladd B."/>
            <person name="Jarett J.K."/>
            <person name="Geller-Mcgrath D.E."/>
            <person name="Sieber C.M.K."/>
            <person name="Emerson J.B."/>
            <person name="Anantharaman K."/>
            <person name="Thomas B.C."/>
            <person name="Malmstrom R."/>
            <person name="Stieglmeier M."/>
            <person name="Klingl A."/>
            <person name="Woyke T."/>
            <person name="Ryan C.M."/>
            <person name="Banfield J.F."/>
        </authorList>
    </citation>
    <scope>NUCLEOTIDE SEQUENCE [LARGE SCALE GENOMIC DNA]</scope>
</reference>
<feature type="signal peptide" evidence="1">
    <location>
        <begin position="1"/>
        <end position="24"/>
    </location>
</feature>
<dbReference type="AlphaFoldDB" id="A0A2M7S782"/>
<name>A0A2M7S782_9BACT</name>
<dbReference type="InterPro" id="IPR011765">
    <property type="entry name" value="Pept_M16_N"/>
</dbReference>
<feature type="domain" description="Peptidase M16 N-terminal" evidence="2">
    <location>
        <begin position="36"/>
        <end position="181"/>
    </location>
</feature>
<dbReference type="EMBL" id="PFMR01000272">
    <property type="protein sequence ID" value="PIZ15288.1"/>
    <property type="molecule type" value="Genomic_DNA"/>
</dbReference>
<dbReference type="InterPro" id="IPR050361">
    <property type="entry name" value="MPP/UQCRC_Complex"/>
</dbReference>
<evidence type="ECO:0008006" key="6">
    <source>
        <dbReference type="Google" id="ProtNLM"/>
    </source>
</evidence>
<dbReference type="Proteomes" id="UP000229307">
    <property type="component" value="Unassembled WGS sequence"/>
</dbReference>
<evidence type="ECO:0000259" key="2">
    <source>
        <dbReference type="Pfam" id="PF00675"/>
    </source>
</evidence>
<keyword evidence="1" id="KW-0732">Signal</keyword>
<dbReference type="PANTHER" id="PTHR11851:SF224">
    <property type="entry name" value="PROCESSING PROTEASE"/>
    <property type="match status" value="1"/>
</dbReference>
<dbReference type="InterPro" id="IPR011249">
    <property type="entry name" value="Metalloenz_LuxS/M16"/>
</dbReference>
<dbReference type="GO" id="GO:0046872">
    <property type="term" value="F:metal ion binding"/>
    <property type="evidence" value="ECO:0007669"/>
    <property type="project" value="InterPro"/>
</dbReference>
<comment type="caution">
    <text evidence="4">The sequence shown here is derived from an EMBL/GenBank/DDBJ whole genome shotgun (WGS) entry which is preliminary data.</text>
</comment>
<evidence type="ECO:0000313" key="5">
    <source>
        <dbReference type="Proteomes" id="UP000229307"/>
    </source>
</evidence>
<dbReference type="Pfam" id="PF00675">
    <property type="entry name" value="Peptidase_M16"/>
    <property type="match status" value="1"/>
</dbReference>
<sequence>MRNGCSFFCAVVVILLGFSAPVLSADKYITNNGITVIYQQDKSSLMTHAVAFIKGGNCEEKKGQVGITTFLQRMLLKGTDGRSADQIAEGIESLGGSLGADLSNDFLQISLTVPTRYFREGFGIFADVIRNPAFPENEVEKERKVLLADIKARYDEIFPYTYDYFLMTMYETLPYGNLILGDREDVRALTRQDIIQYYSGFCAPNNIVLVVLTGIPVTDIKKRIDAEFGDMLPRDRNWAGSWEVPERGEPARITAGRGFKQAFLMVGFAAPEVSSDDYPVMKLVNNIIGEGGSSRAFVRLREKEGLAYEVGSFYPSRKNTSHFVVYMGLAPENISKSREEILDILDSVSTLSDDELSDAKSYLIGKFILDHESPQRRAWYLGWYEIMGKGYGYDEKYPQEIAGVKKEDIEKAAAAYFGKDNWVCVEVVPQK</sequence>
<proteinExistence type="predicted"/>
<protein>
    <recommendedName>
        <fullName evidence="6">Insulinase family protein</fullName>
    </recommendedName>
</protein>
<dbReference type="Pfam" id="PF05193">
    <property type="entry name" value="Peptidase_M16_C"/>
    <property type="match status" value="1"/>
</dbReference>
<dbReference type="InterPro" id="IPR007863">
    <property type="entry name" value="Peptidase_M16_C"/>
</dbReference>
<dbReference type="Gene3D" id="3.30.830.10">
    <property type="entry name" value="Metalloenzyme, LuxS/M16 peptidase-like"/>
    <property type="match status" value="2"/>
</dbReference>
<feature type="chain" id="PRO_5016446632" description="Insulinase family protein" evidence="1">
    <location>
        <begin position="25"/>
        <end position="431"/>
    </location>
</feature>
<feature type="domain" description="Peptidase M16 C-terminal" evidence="3">
    <location>
        <begin position="189"/>
        <end position="361"/>
    </location>
</feature>
<dbReference type="SUPFAM" id="SSF63411">
    <property type="entry name" value="LuxS/MPP-like metallohydrolase"/>
    <property type="match status" value="2"/>
</dbReference>
<gene>
    <name evidence="4" type="ORF">COY52_10105</name>
</gene>
<dbReference type="PANTHER" id="PTHR11851">
    <property type="entry name" value="METALLOPROTEASE"/>
    <property type="match status" value="1"/>
</dbReference>
<evidence type="ECO:0000259" key="3">
    <source>
        <dbReference type="Pfam" id="PF05193"/>
    </source>
</evidence>
<accession>A0A2M7S782</accession>